<gene>
    <name evidence="1" type="ORF">PYW07_006510</name>
</gene>
<dbReference type="AlphaFoldDB" id="A0AAD7YW64"/>
<name>A0AAD7YW64_MYTSE</name>
<proteinExistence type="predicted"/>
<dbReference type="EMBL" id="JARGEI010000007">
    <property type="protein sequence ID" value="KAJ8728814.1"/>
    <property type="molecule type" value="Genomic_DNA"/>
</dbReference>
<sequence length="103" mass="11993">MSAADFEYLLNKIGPFIAKQDTNMRKCIPIQERLAVTLRFLATGDKFSSLAYLFKFSKSTIATCIMEVCQALIQELREVKVSVYNLFRFFKYFRNCICIQLIN</sequence>
<keyword evidence="2" id="KW-1185">Reference proteome</keyword>
<accession>A0AAD7YW64</accession>
<evidence type="ECO:0000313" key="2">
    <source>
        <dbReference type="Proteomes" id="UP001231518"/>
    </source>
</evidence>
<evidence type="ECO:0000313" key="1">
    <source>
        <dbReference type="EMBL" id="KAJ8728814.1"/>
    </source>
</evidence>
<organism evidence="1 2">
    <name type="scientific">Mythimna separata</name>
    <name type="common">Oriental armyworm</name>
    <name type="synonym">Pseudaletia separata</name>
    <dbReference type="NCBI Taxonomy" id="271217"/>
    <lineage>
        <taxon>Eukaryota</taxon>
        <taxon>Metazoa</taxon>
        <taxon>Ecdysozoa</taxon>
        <taxon>Arthropoda</taxon>
        <taxon>Hexapoda</taxon>
        <taxon>Insecta</taxon>
        <taxon>Pterygota</taxon>
        <taxon>Neoptera</taxon>
        <taxon>Endopterygota</taxon>
        <taxon>Lepidoptera</taxon>
        <taxon>Glossata</taxon>
        <taxon>Ditrysia</taxon>
        <taxon>Noctuoidea</taxon>
        <taxon>Noctuidae</taxon>
        <taxon>Noctuinae</taxon>
        <taxon>Hadenini</taxon>
        <taxon>Mythimna</taxon>
    </lineage>
</organism>
<reference evidence="1" key="1">
    <citation type="submission" date="2023-03" db="EMBL/GenBank/DDBJ databases">
        <title>Chromosome-level genomes of two armyworms, Mythimna separata and Mythimna loreyi, provide insights into the biosynthesis and reception of sex pheromones.</title>
        <authorList>
            <person name="Zhao H."/>
        </authorList>
    </citation>
    <scope>NUCLEOTIDE SEQUENCE</scope>
    <source>
        <strain evidence="1">BeijingLab</strain>
        <tissue evidence="1">Pupa</tissue>
    </source>
</reference>
<comment type="caution">
    <text evidence="1">The sequence shown here is derived from an EMBL/GenBank/DDBJ whole genome shotgun (WGS) entry which is preliminary data.</text>
</comment>
<evidence type="ECO:0008006" key="3">
    <source>
        <dbReference type="Google" id="ProtNLM"/>
    </source>
</evidence>
<dbReference type="Proteomes" id="UP001231518">
    <property type="component" value="Chromosome 19"/>
</dbReference>
<protein>
    <recommendedName>
        <fullName evidence="3">Transposase Helix-turn-helix domain-containing protein</fullName>
    </recommendedName>
</protein>